<gene>
    <name evidence="3" type="ORF">C8Q69DRAFT_450829</name>
</gene>
<dbReference type="GO" id="GO:0016491">
    <property type="term" value="F:oxidoreductase activity"/>
    <property type="evidence" value="ECO:0007669"/>
    <property type="project" value="TreeGrafter"/>
</dbReference>
<dbReference type="PRINTS" id="PR00081">
    <property type="entry name" value="GDHRDH"/>
</dbReference>
<name>A0A443I5N0_BYSSP</name>
<organism evidence="3 4">
    <name type="scientific">Byssochlamys spectabilis</name>
    <name type="common">Paecilomyces variotii</name>
    <dbReference type="NCBI Taxonomy" id="264951"/>
    <lineage>
        <taxon>Eukaryota</taxon>
        <taxon>Fungi</taxon>
        <taxon>Dikarya</taxon>
        <taxon>Ascomycota</taxon>
        <taxon>Pezizomycotina</taxon>
        <taxon>Eurotiomycetes</taxon>
        <taxon>Eurotiomycetidae</taxon>
        <taxon>Eurotiales</taxon>
        <taxon>Thermoascaceae</taxon>
        <taxon>Paecilomyces</taxon>
    </lineage>
</organism>
<dbReference type="VEuPathDB" id="FungiDB:C8Q69DRAFT_450829"/>
<dbReference type="InterPro" id="IPR002347">
    <property type="entry name" value="SDR_fam"/>
</dbReference>
<comment type="caution">
    <text evidence="3">The sequence shown here is derived from an EMBL/GenBank/DDBJ whole genome shotgun (WGS) entry which is preliminary data.</text>
</comment>
<dbReference type="PANTHER" id="PTHR43544">
    <property type="entry name" value="SHORT-CHAIN DEHYDROGENASE/REDUCTASE"/>
    <property type="match status" value="1"/>
</dbReference>
<dbReference type="GO" id="GO:0019748">
    <property type="term" value="P:secondary metabolic process"/>
    <property type="evidence" value="ECO:0007669"/>
    <property type="project" value="TreeGrafter"/>
</dbReference>
<proteinExistence type="inferred from homology"/>
<dbReference type="GeneID" id="39598743"/>
<dbReference type="InterPro" id="IPR036291">
    <property type="entry name" value="NAD(P)-bd_dom_sf"/>
</dbReference>
<dbReference type="InterPro" id="IPR051468">
    <property type="entry name" value="Fungal_SecMetab_SDRs"/>
</dbReference>
<dbReference type="RefSeq" id="XP_028489019.1">
    <property type="nucleotide sequence ID" value="XM_028629466.1"/>
</dbReference>
<keyword evidence="4" id="KW-1185">Reference proteome</keyword>
<dbReference type="SUPFAM" id="SSF51735">
    <property type="entry name" value="NAD(P)-binding Rossmann-fold domains"/>
    <property type="match status" value="1"/>
</dbReference>
<evidence type="ECO:0000313" key="3">
    <source>
        <dbReference type="EMBL" id="RWQ99374.1"/>
    </source>
</evidence>
<dbReference type="AlphaFoldDB" id="A0A443I5N0"/>
<protein>
    <submittedName>
        <fullName evidence="3">Short chain dehydrogenase/reductase family protein</fullName>
    </submittedName>
</protein>
<evidence type="ECO:0000256" key="2">
    <source>
        <dbReference type="RuleBase" id="RU000363"/>
    </source>
</evidence>
<dbReference type="STRING" id="264951.A0A443I5N0"/>
<reference evidence="3 4" key="1">
    <citation type="journal article" date="2018" name="Front. Microbiol.">
        <title>Genomic and genetic insights into a cosmopolitan fungus, Paecilomyces variotii (Eurotiales).</title>
        <authorList>
            <person name="Urquhart A.S."/>
            <person name="Mondo S.J."/>
            <person name="Makela M.R."/>
            <person name="Hane J.K."/>
            <person name="Wiebenga A."/>
            <person name="He G."/>
            <person name="Mihaltcheva S."/>
            <person name="Pangilinan J."/>
            <person name="Lipzen A."/>
            <person name="Barry K."/>
            <person name="de Vries R.P."/>
            <person name="Grigoriev I.V."/>
            <person name="Idnurm A."/>
        </authorList>
    </citation>
    <scope>NUCLEOTIDE SEQUENCE [LARGE SCALE GENOMIC DNA]</scope>
    <source>
        <strain evidence="3 4">CBS 101075</strain>
    </source>
</reference>
<accession>A0A443I5N0</accession>
<sequence>MSSKVILCTGANQGLGLAIIQVAALRYPENTYILCSRDLSAGQEAVQKLRDVGVMAEIDLVELDVINDQQIYAVVEHVMTRYGRLDVLINNAGILRRTPDENATLTTIRNTYNEILNLNLTSVAVISTAFTPLLYKSTDPKVINITSGLGSIQNALTKKMGRSVPYGASKVGLNGLTAHMQVVENDRVQAEEEGSLEGKGKLSGLAAHMRGAENDGVQEGDSVEEKSKSKKSKIRYFACQPGVLRTAFSNYFPQGKDPVDGAEVVVRLLGDDEGKYEGGSYWEFVNGEMKVVPW</sequence>
<dbReference type="Gene3D" id="3.40.50.720">
    <property type="entry name" value="NAD(P)-binding Rossmann-like Domain"/>
    <property type="match status" value="1"/>
</dbReference>
<dbReference type="GO" id="GO:0005737">
    <property type="term" value="C:cytoplasm"/>
    <property type="evidence" value="ECO:0007669"/>
    <property type="project" value="TreeGrafter"/>
</dbReference>
<dbReference type="PANTHER" id="PTHR43544:SF32">
    <property type="entry name" value="CHAIN DEHYDROGENASE, PUTATIVE (AFU_ORTHOLOGUE AFUA_5G01530)-RELATED"/>
    <property type="match status" value="1"/>
</dbReference>
<comment type="similarity">
    <text evidence="1 2">Belongs to the short-chain dehydrogenases/reductases (SDR) family.</text>
</comment>
<dbReference type="PRINTS" id="PR00080">
    <property type="entry name" value="SDRFAMILY"/>
</dbReference>
<dbReference type="Pfam" id="PF00106">
    <property type="entry name" value="adh_short"/>
    <property type="match status" value="1"/>
</dbReference>
<dbReference type="EMBL" id="RCNU01000001">
    <property type="protein sequence ID" value="RWQ99374.1"/>
    <property type="molecule type" value="Genomic_DNA"/>
</dbReference>
<evidence type="ECO:0000313" key="4">
    <source>
        <dbReference type="Proteomes" id="UP000283841"/>
    </source>
</evidence>
<dbReference type="Proteomes" id="UP000283841">
    <property type="component" value="Unassembled WGS sequence"/>
</dbReference>
<evidence type="ECO:0000256" key="1">
    <source>
        <dbReference type="ARBA" id="ARBA00006484"/>
    </source>
</evidence>